<dbReference type="Proteomes" id="UP000324748">
    <property type="component" value="Unassembled WGS sequence"/>
</dbReference>
<keyword evidence="3" id="KW-1185">Reference proteome</keyword>
<dbReference type="EMBL" id="VSWC01000067">
    <property type="protein sequence ID" value="KAA1096902.1"/>
    <property type="molecule type" value="Genomic_DNA"/>
</dbReference>
<evidence type="ECO:0000313" key="2">
    <source>
        <dbReference type="EMBL" id="KAA1096902.1"/>
    </source>
</evidence>
<organism evidence="2 3">
    <name type="scientific">Puccinia graminis f. sp. tritici</name>
    <dbReference type="NCBI Taxonomy" id="56615"/>
    <lineage>
        <taxon>Eukaryota</taxon>
        <taxon>Fungi</taxon>
        <taxon>Dikarya</taxon>
        <taxon>Basidiomycota</taxon>
        <taxon>Pucciniomycotina</taxon>
        <taxon>Pucciniomycetes</taxon>
        <taxon>Pucciniales</taxon>
        <taxon>Pucciniaceae</taxon>
        <taxon>Puccinia</taxon>
    </lineage>
</organism>
<comment type="caution">
    <text evidence="2">The sequence shown here is derived from an EMBL/GenBank/DDBJ whole genome shotgun (WGS) entry which is preliminary data.</text>
</comment>
<name>A0A5B0P828_PUCGR</name>
<keyword evidence="1" id="KW-0732">Signal</keyword>
<evidence type="ECO:0000256" key="1">
    <source>
        <dbReference type="SAM" id="SignalP"/>
    </source>
</evidence>
<accession>A0A5B0P828</accession>
<feature type="chain" id="PRO_5022966496" evidence="1">
    <location>
        <begin position="26"/>
        <end position="61"/>
    </location>
</feature>
<evidence type="ECO:0000313" key="3">
    <source>
        <dbReference type="Proteomes" id="UP000324748"/>
    </source>
</evidence>
<feature type="signal peptide" evidence="1">
    <location>
        <begin position="1"/>
        <end position="25"/>
    </location>
</feature>
<dbReference type="AlphaFoldDB" id="A0A5B0P828"/>
<gene>
    <name evidence="2" type="ORF">PGT21_031199</name>
</gene>
<proteinExistence type="predicted"/>
<reference evidence="2 3" key="1">
    <citation type="submission" date="2019-05" db="EMBL/GenBank/DDBJ databases">
        <title>Emergence of the Ug99 lineage of the wheat stem rust pathogen through somatic hybridization.</title>
        <authorList>
            <person name="Li F."/>
            <person name="Upadhyaya N.M."/>
            <person name="Sperschneider J."/>
            <person name="Matny O."/>
            <person name="Nguyen-Phuc H."/>
            <person name="Mago R."/>
            <person name="Raley C."/>
            <person name="Miller M.E."/>
            <person name="Silverstein K.A.T."/>
            <person name="Henningsen E."/>
            <person name="Hirsch C.D."/>
            <person name="Visser B."/>
            <person name="Pretorius Z.A."/>
            <person name="Steffenson B.J."/>
            <person name="Schwessinger B."/>
            <person name="Dodds P.N."/>
            <person name="Figueroa M."/>
        </authorList>
    </citation>
    <scope>NUCLEOTIDE SEQUENCE [LARGE SCALE GENOMIC DNA]</scope>
    <source>
        <strain evidence="2">21-0</strain>
    </source>
</reference>
<protein>
    <submittedName>
        <fullName evidence="2">Uncharacterized protein</fullName>
    </submittedName>
</protein>
<sequence>MMTRISSKVSLGYMLVLILAAIASGEGIVHEGNCRYSGLGEAEMGQGKEYWHDQNAQKKIA</sequence>